<dbReference type="RefSeq" id="WP_359703598.1">
    <property type="nucleotide sequence ID" value="NZ_JBEYXT010000538.1"/>
</dbReference>
<sequence length="378" mass="41703">MAALPKPQLMLTKTRTTGHHSGFPGARHIRSSRNDRPYHYMVHSPHFAYAEYAVHLGQFDWLSFCAGPGTAPVTVHLYDCRADSPEYDRELKIDVPADGSCVLGSPPGYAHWFEDLGNVTTRNDYQVFAPEDSTVRWSPLDDNATYPVEQMRSFRPSVVANSRELPVPAQFLISSAVSQSWRGGATEQGVMTTATVGGQQVKYFIDRELSRPGLPASQLGTVSAQVGSYQAVRDDSFGIGVNVTSCLADTMVLPAGPAWPEYFSVHPHLTVWLSPLQYDCPEAELHLIDRRADSPTFGAEEVLPFPPDPRTVLRIEPGVLMRARSRHVLHYRVAYEVHHARSGLPELFVPLSAGSALPDVDAPGDVLADDVVRELAYR</sequence>
<protein>
    <submittedName>
        <fullName evidence="1">Uncharacterized protein</fullName>
    </submittedName>
</protein>
<name>A0ABV3BET6_9ACTN</name>
<keyword evidence="2" id="KW-1185">Reference proteome</keyword>
<comment type="caution">
    <text evidence="1">The sequence shown here is derived from an EMBL/GenBank/DDBJ whole genome shotgun (WGS) entry which is preliminary data.</text>
</comment>
<evidence type="ECO:0000313" key="1">
    <source>
        <dbReference type="EMBL" id="MEU6807331.1"/>
    </source>
</evidence>
<accession>A0ABV3BET6</accession>
<gene>
    <name evidence="1" type="ORF">ABZ931_41270</name>
</gene>
<dbReference type="EMBL" id="JBEYXT010000538">
    <property type="protein sequence ID" value="MEU6807331.1"/>
    <property type="molecule type" value="Genomic_DNA"/>
</dbReference>
<proteinExistence type="predicted"/>
<dbReference type="Proteomes" id="UP001551189">
    <property type="component" value="Unassembled WGS sequence"/>
</dbReference>
<dbReference type="InterPro" id="IPR014710">
    <property type="entry name" value="RmlC-like_jellyroll"/>
</dbReference>
<evidence type="ECO:0000313" key="2">
    <source>
        <dbReference type="Proteomes" id="UP001551189"/>
    </source>
</evidence>
<reference evidence="1 2" key="1">
    <citation type="submission" date="2024-06" db="EMBL/GenBank/DDBJ databases">
        <title>The Natural Products Discovery Center: Release of the First 8490 Sequenced Strains for Exploring Actinobacteria Biosynthetic Diversity.</title>
        <authorList>
            <person name="Kalkreuter E."/>
            <person name="Kautsar S.A."/>
            <person name="Yang D."/>
            <person name="Bader C.D."/>
            <person name="Teijaro C.N."/>
            <person name="Fluegel L."/>
            <person name="Davis C.M."/>
            <person name="Simpson J.R."/>
            <person name="Lauterbach L."/>
            <person name="Steele A.D."/>
            <person name="Gui C."/>
            <person name="Meng S."/>
            <person name="Li G."/>
            <person name="Viehrig K."/>
            <person name="Ye F."/>
            <person name="Su P."/>
            <person name="Kiefer A.F."/>
            <person name="Nichols A."/>
            <person name="Cepeda A.J."/>
            <person name="Yan W."/>
            <person name="Fan B."/>
            <person name="Jiang Y."/>
            <person name="Adhikari A."/>
            <person name="Zheng C.-J."/>
            <person name="Schuster L."/>
            <person name="Cowan T.M."/>
            <person name="Smanski M.J."/>
            <person name="Chevrette M.G."/>
            <person name="De Carvalho L.P.S."/>
            <person name="Shen B."/>
        </authorList>
    </citation>
    <scope>NUCLEOTIDE SEQUENCE [LARGE SCALE GENOMIC DNA]</scope>
    <source>
        <strain evidence="1 2">NPDC046851</strain>
    </source>
</reference>
<organism evidence="1 2">
    <name type="scientific">Streptomyces neyagawaensis</name>
    <dbReference type="NCBI Taxonomy" id="42238"/>
    <lineage>
        <taxon>Bacteria</taxon>
        <taxon>Bacillati</taxon>
        <taxon>Actinomycetota</taxon>
        <taxon>Actinomycetes</taxon>
        <taxon>Kitasatosporales</taxon>
        <taxon>Streptomycetaceae</taxon>
        <taxon>Streptomyces</taxon>
    </lineage>
</organism>
<dbReference type="Gene3D" id="2.60.120.10">
    <property type="entry name" value="Jelly Rolls"/>
    <property type="match status" value="1"/>
</dbReference>